<accession>A0A4U6VQL1</accession>
<evidence type="ECO:0000313" key="3">
    <source>
        <dbReference type="Proteomes" id="UP000298652"/>
    </source>
</evidence>
<dbReference type="EMBL" id="CM016553">
    <property type="protein sequence ID" value="TKW32068.1"/>
    <property type="molecule type" value="Genomic_DNA"/>
</dbReference>
<dbReference type="AlphaFoldDB" id="A0A4U6VQL1"/>
<protein>
    <submittedName>
        <fullName evidence="2">Uncharacterized protein</fullName>
    </submittedName>
</protein>
<reference evidence="2" key="1">
    <citation type="submission" date="2019-03" db="EMBL/GenBank/DDBJ databases">
        <title>WGS assembly of Setaria viridis.</title>
        <authorList>
            <person name="Huang P."/>
            <person name="Jenkins J."/>
            <person name="Grimwood J."/>
            <person name="Barry K."/>
            <person name="Healey A."/>
            <person name="Mamidi S."/>
            <person name="Sreedasyam A."/>
            <person name="Shu S."/>
            <person name="Feldman M."/>
            <person name="Wu J."/>
            <person name="Yu Y."/>
            <person name="Chen C."/>
            <person name="Johnson J."/>
            <person name="Rokhsar D."/>
            <person name="Baxter I."/>
            <person name="Schmutz J."/>
            <person name="Brutnell T."/>
            <person name="Kellogg E."/>
        </authorList>
    </citation>
    <scope>NUCLEOTIDE SEQUENCE [LARGE SCALE GENOMIC DNA]</scope>
</reference>
<dbReference type="Proteomes" id="UP000298652">
    <property type="component" value="Chromosome 2"/>
</dbReference>
<feature type="region of interest" description="Disordered" evidence="1">
    <location>
        <begin position="55"/>
        <end position="75"/>
    </location>
</feature>
<feature type="region of interest" description="Disordered" evidence="1">
    <location>
        <begin position="95"/>
        <end position="141"/>
    </location>
</feature>
<evidence type="ECO:0000256" key="1">
    <source>
        <dbReference type="SAM" id="MobiDB-lite"/>
    </source>
</evidence>
<organism evidence="2 3">
    <name type="scientific">Setaria viridis</name>
    <name type="common">Green bristlegrass</name>
    <name type="synonym">Setaria italica subsp. viridis</name>
    <dbReference type="NCBI Taxonomy" id="4556"/>
    <lineage>
        <taxon>Eukaryota</taxon>
        <taxon>Viridiplantae</taxon>
        <taxon>Streptophyta</taxon>
        <taxon>Embryophyta</taxon>
        <taxon>Tracheophyta</taxon>
        <taxon>Spermatophyta</taxon>
        <taxon>Magnoliopsida</taxon>
        <taxon>Liliopsida</taxon>
        <taxon>Poales</taxon>
        <taxon>Poaceae</taxon>
        <taxon>PACMAD clade</taxon>
        <taxon>Panicoideae</taxon>
        <taxon>Panicodae</taxon>
        <taxon>Paniceae</taxon>
        <taxon>Cenchrinae</taxon>
        <taxon>Setaria</taxon>
    </lineage>
</organism>
<sequence>MASPANQLAASGSLVPSGHASCHRWPCLAPPLRPGPIKSVNARLRSPPLTRTVVSPRKLCRSSAQPHSPWRPQFCTTPPLNAASASFAAATRSLPHPPLAVGSLAGTDMPEDPPPPPMFSSPLLFAVHTPSPPPKPAPSLP</sequence>
<dbReference type="Gramene" id="TKW32068">
    <property type="protein sequence ID" value="TKW32068"/>
    <property type="gene ID" value="SEVIR_2G146200v2"/>
</dbReference>
<feature type="compositionally biased region" description="Pro residues" evidence="1">
    <location>
        <begin position="130"/>
        <end position="141"/>
    </location>
</feature>
<keyword evidence="3" id="KW-1185">Reference proteome</keyword>
<name>A0A4U6VQL1_SETVI</name>
<feature type="compositionally biased region" description="Polar residues" evidence="1">
    <location>
        <begin position="1"/>
        <end position="10"/>
    </location>
</feature>
<proteinExistence type="predicted"/>
<gene>
    <name evidence="2" type="ORF">SEVIR_2G146200v2</name>
</gene>
<feature type="region of interest" description="Disordered" evidence="1">
    <location>
        <begin position="1"/>
        <end position="21"/>
    </location>
</feature>
<evidence type="ECO:0000313" key="2">
    <source>
        <dbReference type="EMBL" id="TKW32068.1"/>
    </source>
</evidence>